<dbReference type="EMBL" id="MVHU01000023">
    <property type="protein sequence ID" value="ORA78307.1"/>
    <property type="molecule type" value="Genomic_DNA"/>
</dbReference>
<evidence type="ECO:0000313" key="6">
    <source>
        <dbReference type="Proteomes" id="UP000192713"/>
    </source>
</evidence>
<accession>A0A1X0E113</accession>
<evidence type="ECO:0000256" key="3">
    <source>
        <dbReference type="SAM" id="MobiDB-lite"/>
    </source>
</evidence>
<dbReference type="GO" id="GO:0016020">
    <property type="term" value="C:membrane"/>
    <property type="evidence" value="ECO:0007669"/>
    <property type="project" value="UniProtKB-SubCell"/>
</dbReference>
<proteinExistence type="predicted"/>
<feature type="transmembrane region" description="Helical" evidence="4">
    <location>
        <begin position="72"/>
        <end position="96"/>
    </location>
</feature>
<protein>
    <submittedName>
        <fullName evidence="5">Mammalian cell entry protein</fullName>
    </submittedName>
</protein>
<evidence type="ECO:0000313" key="5">
    <source>
        <dbReference type="EMBL" id="ORA78307.1"/>
    </source>
</evidence>
<organism evidence="5 6">
    <name type="scientific">Mycolicibacter kumamotonensis</name>
    <dbReference type="NCBI Taxonomy" id="354243"/>
    <lineage>
        <taxon>Bacteria</taxon>
        <taxon>Bacillati</taxon>
        <taxon>Actinomycetota</taxon>
        <taxon>Actinomycetes</taxon>
        <taxon>Mycobacteriales</taxon>
        <taxon>Mycobacteriaceae</taxon>
        <taxon>Mycolicibacter</taxon>
    </lineage>
</organism>
<dbReference type="PANTHER" id="PTHR37042:SF4">
    <property type="entry name" value="OUTER MEMBRANE PROTEIN RV1973"/>
    <property type="match status" value="1"/>
</dbReference>
<comment type="caution">
    <text evidence="5">The sequence shown here is derived from an EMBL/GenBank/DDBJ whole genome shotgun (WGS) entry which is preliminary data.</text>
</comment>
<evidence type="ECO:0000256" key="2">
    <source>
        <dbReference type="ARBA" id="ARBA00023136"/>
    </source>
</evidence>
<feature type="region of interest" description="Disordered" evidence="3">
    <location>
        <begin position="1"/>
        <end position="45"/>
    </location>
</feature>
<dbReference type="AlphaFoldDB" id="A0A1X0E113"/>
<dbReference type="PANTHER" id="PTHR37042">
    <property type="entry name" value="OUTER MEMBRANE PROTEIN RV1973"/>
    <property type="match status" value="1"/>
</dbReference>
<name>A0A1X0E113_9MYCO</name>
<keyword evidence="2 4" id="KW-0472">Membrane</keyword>
<sequence length="235" mass="24830">MAAGRELGRPDARAEADVTGPEDTRRRRRASRAAGPVGDAAEVAVPVPSRPAVRVARPVGPPPRRPANARQVAVFAGVAALAASTVLGVLVAVLLLQHRHAAAADSRDQRFVDTAVQTVLNMYTYTPDTINEQVDRFVAGTSGPLRDTMAGNADNLKALLRETKHSSEAVINAAALESRDEVAGNASVLVAMRATATDADGVNKPSQPYALRIIVHEDDAGNMTAYDLKWPDGSR</sequence>
<comment type="subcellular location">
    <subcellularLocation>
        <location evidence="1">Membrane</location>
    </subcellularLocation>
</comment>
<reference evidence="5 6" key="1">
    <citation type="submission" date="2017-02" db="EMBL/GenBank/DDBJ databases">
        <title>The new phylogeny of genus Mycobacterium.</title>
        <authorList>
            <person name="Tortoli E."/>
            <person name="Trovato A."/>
            <person name="Cirillo D.M."/>
        </authorList>
    </citation>
    <scope>NUCLEOTIDE SEQUENCE [LARGE SCALE GENOMIC DNA]</scope>
    <source>
        <strain evidence="5 6">DSM 45093</strain>
    </source>
</reference>
<evidence type="ECO:0000256" key="4">
    <source>
        <dbReference type="SAM" id="Phobius"/>
    </source>
</evidence>
<keyword evidence="4" id="KW-0812">Transmembrane</keyword>
<feature type="compositionally biased region" description="Basic and acidic residues" evidence="3">
    <location>
        <begin position="1"/>
        <end position="16"/>
    </location>
</feature>
<evidence type="ECO:0000256" key="1">
    <source>
        <dbReference type="ARBA" id="ARBA00004370"/>
    </source>
</evidence>
<keyword evidence="4" id="KW-1133">Transmembrane helix</keyword>
<dbReference type="Proteomes" id="UP000192713">
    <property type="component" value="Unassembled WGS sequence"/>
</dbReference>
<gene>
    <name evidence="5" type="ORF">BST28_15365</name>
</gene>